<dbReference type="InterPro" id="IPR050426">
    <property type="entry name" value="Glycosyltransferase_28"/>
</dbReference>
<proteinExistence type="predicted"/>
<dbReference type="KEGG" id="lpav:PLANPX_5104"/>
<dbReference type="Gene3D" id="3.40.50.2000">
    <property type="entry name" value="Glycogen Phosphorylase B"/>
    <property type="match status" value="2"/>
</dbReference>
<reference evidence="4" key="1">
    <citation type="submission" date="2019-10" db="EMBL/GenBank/DDBJ databases">
        <title>Lacipirellula parvula gen. nov., sp. nov., representing a lineage of planctomycetes widespread in freshwater anoxic habitats, and description of the family Lacipirellulaceae.</title>
        <authorList>
            <person name="Dedysh S.N."/>
            <person name="Kulichevskaya I.S."/>
            <person name="Beletsky A.V."/>
            <person name="Rakitin A.L."/>
            <person name="Mardanov A.V."/>
            <person name="Ivanova A.A."/>
            <person name="Saltykova V.X."/>
            <person name="Rijpstra W.I.C."/>
            <person name="Sinninghe Damste J.S."/>
            <person name="Ravin N.V."/>
        </authorList>
    </citation>
    <scope>NUCLEOTIDE SEQUENCE [LARGE SCALE GENOMIC DNA]</scope>
    <source>
        <strain evidence="4">PX69</strain>
    </source>
</reference>
<sequence>MHCHRNSWQSQRRLKPAGVVGWRRSGDDWALSGGGSRRNDGRLAMHLILSAFGSYGDVLPMVGLGATMRGRGHRVQIIVNPYFKSVIEGAGLEMLPLGTADEYRELMLHPDLWHPQRGLKLVMTRGASHYMGEVYALLEKHYTAGDTVLGAHGLDLASRIFHEKHRAPLASIHYAPMALMTVHDTSRYMGTPNMAKWPKWAKRAMFWAADRWMVDPLIAPTVNELRARQGLPPVARIFTSWNNSPQLVLGMFPDWFGPMQPDWPAHTAVVGFPLWDPPAEATLSAEVEEFLRAGDPPIVFAPGSANMQATEFFRTAGEVCERLGRRGLLMTKYPSQLPPGLPACVRSFGFVPFSELLPRVAALVHHGGIGTCAQGLANALPQVVMPMAYDQLDNGSRLTRLGVGAVVPQVKFKTTRVAAVLGELLGSADVRERCQDLASRCDGPASLDAASDLLEGLHERRTR</sequence>
<organism evidence="3 4">
    <name type="scientific">Lacipirellula parvula</name>
    <dbReference type="NCBI Taxonomy" id="2650471"/>
    <lineage>
        <taxon>Bacteria</taxon>
        <taxon>Pseudomonadati</taxon>
        <taxon>Planctomycetota</taxon>
        <taxon>Planctomycetia</taxon>
        <taxon>Pirellulales</taxon>
        <taxon>Lacipirellulaceae</taxon>
        <taxon>Lacipirellula</taxon>
    </lineage>
</organism>
<dbReference type="Pfam" id="PF03033">
    <property type="entry name" value="Glyco_transf_28"/>
    <property type="match status" value="1"/>
</dbReference>
<name>A0A5K7XHH2_9BACT</name>
<dbReference type="Proteomes" id="UP000326837">
    <property type="component" value="Chromosome"/>
</dbReference>
<evidence type="ECO:0000313" key="4">
    <source>
        <dbReference type="Proteomes" id="UP000326837"/>
    </source>
</evidence>
<dbReference type="PANTHER" id="PTHR48050">
    <property type="entry name" value="STEROL 3-BETA-GLUCOSYLTRANSFERASE"/>
    <property type="match status" value="1"/>
</dbReference>
<keyword evidence="4" id="KW-1185">Reference proteome</keyword>
<dbReference type="PANTHER" id="PTHR48050:SF13">
    <property type="entry name" value="STEROL 3-BETA-GLUCOSYLTRANSFERASE UGT80A2"/>
    <property type="match status" value="1"/>
</dbReference>
<dbReference type="InterPro" id="IPR002213">
    <property type="entry name" value="UDP_glucos_trans"/>
</dbReference>
<feature type="domain" description="Erythromycin biosynthesis protein CIII-like C-terminal" evidence="2">
    <location>
        <begin position="341"/>
        <end position="439"/>
    </location>
</feature>
<dbReference type="Pfam" id="PF06722">
    <property type="entry name" value="EryCIII-like_C"/>
    <property type="match status" value="1"/>
</dbReference>
<gene>
    <name evidence="3" type="ORF">PLANPX_5104</name>
</gene>
<dbReference type="CDD" id="cd03784">
    <property type="entry name" value="GT1_Gtf-like"/>
    <property type="match status" value="1"/>
</dbReference>
<evidence type="ECO:0000259" key="2">
    <source>
        <dbReference type="Pfam" id="PF06722"/>
    </source>
</evidence>
<dbReference type="GO" id="GO:0033072">
    <property type="term" value="P:vancomycin biosynthetic process"/>
    <property type="evidence" value="ECO:0007669"/>
    <property type="project" value="UniProtKB-ARBA"/>
</dbReference>
<accession>A0A5K7XHH2</accession>
<dbReference type="GO" id="GO:0016758">
    <property type="term" value="F:hexosyltransferase activity"/>
    <property type="evidence" value="ECO:0007669"/>
    <property type="project" value="InterPro"/>
</dbReference>
<dbReference type="InterPro" id="IPR004276">
    <property type="entry name" value="GlycoTrans_28_N"/>
</dbReference>
<dbReference type="GO" id="GO:0008194">
    <property type="term" value="F:UDP-glycosyltransferase activity"/>
    <property type="evidence" value="ECO:0007669"/>
    <property type="project" value="InterPro"/>
</dbReference>
<dbReference type="AlphaFoldDB" id="A0A5K7XHH2"/>
<feature type="domain" description="Glycosyltransferase family 28 N-terminal" evidence="1">
    <location>
        <begin position="48"/>
        <end position="171"/>
    </location>
</feature>
<dbReference type="GO" id="GO:0005975">
    <property type="term" value="P:carbohydrate metabolic process"/>
    <property type="evidence" value="ECO:0007669"/>
    <property type="project" value="InterPro"/>
</dbReference>
<dbReference type="EMBL" id="AP021861">
    <property type="protein sequence ID" value="BBO35492.1"/>
    <property type="molecule type" value="Genomic_DNA"/>
</dbReference>
<evidence type="ECO:0000313" key="3">
    <source>
        <dbReference type="EMBL" id="BBO35492.1"/>
    </source>
</evidence>
<dbReference type="InterPro" id="IPR010610">
    <property type="entry name" value="EryCIII-like_C"/>
</dbReference>
<evidence type="ECO:0000259" key="1">
    <source>
        <dbReference type="Pfam" id="PF03033"/>
    </source>
</evidence>
<dbReference type="SUPFAM" id="SSF53756">
    <property type="entry name" value="UDP-Glycosyltransferase/glycogen phosphorylase"/>
    <property type="match status" value="1"/>
</dbReference>
<protein>
    <submittedName>
        <fullName evidence="3">Uncharacterized protein</fullName>
    </submittedName>
</protein>